<keyword evidence="1" id="KW-1185">Reference proteome</keyword>
<reference evidence="2" key="3">
    <citation type="submission" date="2025-08" db="UniProtKB">
        <authorList>
            <consortium name="RefSeq"/>
        </authorList>
    </citation>
    <scope>IDENTIFICATION</scope>
    <source>
        <strain evidence="2">NI907</strain>
    </source>
</reference>
<accession>A0A6P8BBP4</accession>
<dbReference type="AlphaFoldDB" id="A0A6P8BBP4"/>
<dbReference type="GeneID" id="41957796"/>
<proteinExistence type="predicted"/>
<reference evidence="2" key="1">
    <citation type="journal article" date="2019" name="Mol. Biol. Evol.">
        <title>Blast fungal genomes show frequent chromosomal changes, gene gains and losses, and effector gene turnover.</title>
        <authorList>
            <person name="Gomez Luciano L.B."/>
            <person name="Jason Tsai I."/>
            <person name="Chuma I."/>
            <person name="Tosa Y."/>
            <person name="Chen Y.H."/>
            <person name="Li J.Y."/>
            <person name="Li M.Y."/>
            <person name="Jade Lu M.Y."/>
            <person name="Nakayashiki H."/>
            <person name="Li W.H."/>
        </authorList>
    </citation>
    <scope>NUCLEOTIDE SEQUENCE</scope>
    <source>
        <strain evidence="2">NI907</strain>
    </source>
</reference>
<evidence type="ECO:0000313" key="1">
    <source>
        <dbReference type="Proteomes" id="UP000515153"/>
    </source>
</evidence>
<organism evidence="1 2">
    <name type="scientific">Pyricularia grisea</name>
    <name type="common">Crabgrass-specific blast fungus</name>
    <name type="synonym">Magnaporthe grisea</name>
    <dbReference type="NCBI Taxonomy" id="148305"/>
    <lineage>
        <taxon>Eukaryota</taxon>
        <taxon>Fungi</taxon>
        <taxon>Dikarya</taxon>
        <taxon>Ascomycota</taxon>
        <taxon>Pezizomycotina</taxon>
        <taxon>Sordariomycetes</taxon>
        <taxon>Sordariomycetidae</taxon>
        <taxon>Magnaporthales</taxon>
        <taxon>Pyriculariaceae</taxon>
        <taxon>Pyricularia</taxon>
    </lineage>
</organism>
<dbReference type="Proteomes" id="UP000515153">
    <property type="component" value="Unplaced"/>
</dbReference>
<dbReference type="KEGG" id="pgri:PgNI_02828"/>
<protein>
    <submittedName>
        <fullName evidence="2">Uncharacterized protein</fullName>
    </submittedName>
</protein>
<name>A0A6P8BBP4_PYRGI</name>
<sequence length="207" mass="23306">MEAAASLFLALYYHWEHSQIASKKPTKGRHQPTFLAAKKSAGAPSGLAGMAQANPTPIRVAVAVSSKSPHWTTAWEHPDEIIQMATKYLREKDIIKTDDSTPFFLAKERYATRIMLVFDLFHESYDSESAHVAEQNKLSVSMVSLSTEIVLVNTTRYIQDEVNESIRLLHDLHGFGSRPPFTVDHAHGNIPTYPNPRWCRYLGAENK</sequence>
<dbReference type="RefSeq" id="XP_030984469.1">
    <property type="nucleotide sequence ID" value="XM_031122885.1"/>
</dbReference>
<reference evidence="2" key="2">
    <citation type="submission" date="2019-10" db="EMBL/GenBank/DDBJ databases">
        <authorList>
            <consortium name="NCBI Genome Project"/>
        </authorList>
    </citation>
    <scope>NUCLEOTIDE SEQUENCE</scope>
    <source>
        <strain evidence="2">NI907</strain>
    </source>
</reference>
<evidence type="ECO:0000313" key="2">
    <source>
        <dbReference type="RefSeq" id="XP_030984469.1"/>
    </source>
</evidence>
<gene>
    <name evidence="2" type="ORF">PgNI_02828</name>
</gene>